<keyword evidence="2" id="KW-1185">Reference proteome</keyword>
<accession>A0ABT5FHY8</accession>
<sequence length="156" mass="17912">MQEKNKRVYNDCQNDLFVCYFFADNCVAEEISNELTGDFAEELMNIKNVTVHSDVKNSLETKIIKSRREEECPSASKYCPTENLFIVVKTLEEAPSYKIYKLRNAFGWEVKSVSFSGEGYSACSKVTLIEKVLSSSADSWDYEDKEICLRVLEEPK</sequence>
<dbReference type="EMBL" id="JAQOMS010000002">
    <property type="protein sequence ID" value="MDC2890812.1"/>
    <property type="molecule type" value="Genomic_DNA"/>
</dbReference>
<comment type="caution">
    <text evidence="1">The sequence shown here is derived from an EMBL/GenBank/DDBJ whole genome shotgun (WGS) entry which is preliminary data.</text>
</comment>
<dbReference type="Proteomes" id="UP001528411">
    <property type="component" value="Unassembled WGS sequence"/>
</dbReference>
<protein>
    <submittedName>
        <fullName evidence="1">Uncharacterized protein</fullName>
    </submittedName>
</protein>
<evidence type="ECO:0000313" key="1">
    <source>
        <dbReference type="EMBL" id="MDC2890812.1"/>
    </source>
</evidence>
<evidence type="ECO:0000313" key="2">
    <source>
        <dbReference type="Proteomes" id="UP001528411"/>
    </source>
</evidence>
<dbReference type="RefSeq" id="WP_272181903.1">
    <property type="nucleotide sequence ID" value="NZ_JAQOMS010000002.1"/>
</dbReference>
<organism evidence="1 2">
    <name type="scientific">Psychrosphaera algicola</name>
    <dbReference type="NCBI Taxonomy" id="3023714"/>
    <lineage>
        <taxon>Bacteria</taxon>
        <taxon>Pseudomonadati</taxon>
        <taxon>Pseudomonadota</taxon>
        <taxon>Gammaproteobacteria</taxon>
        <taxon>Alteromonadales</taxon>
        <taxon>Pseudoalteromonadaceae</taxon>
        <taxon>Psychrosphaera</taxon>
    </lineage>
</organism>
<gene>
    <name evidence="1" type="ORF">PN838_21300</name>
</gene>
<reference evidence="1 2" key="1">
    <citation type="submission" date="2023-01" db="EMBL/GenBank/DDBJ databases">
        <title>Psychrosphaera sp. nov., isolated from marine algae.</title>
        <authorList>
            <person name="Bayburt H."/>
            <person name="Choi B.J."/>
            <person name="Kim J.M."/>
            <person name="Choi D.G."/>
            <person name="Jeon C.O."/>
        </authorList>
    </citation>
    <scope>NUCLEOTIDE SEQUENCE [LARGE SCALE GENOMIC DNA]</scope>
    <source>
        <strain evidence="1 2">G1-22</strain>
    </source>
</reference>
<name>A0ABT5FHY8_9GAMM</name>
<proteinExistence type="predicted"/>